<dbReference type="RefSeq" id="WP_016389375.1">
    <property type="nucleotide sequence ID" value="NC_018868.3"/>
</dbReference>
<dbReference type="EMBL" id="CP003746">
    <property type="protein sequence ID" value="AFU99563.2"/>
    <property type="molecule type" value="Genomic_DNA"/>
</dbReference>
<dbReference type="PROSITE" id="PS51257">
    <property type="entry name" value="PROKAR_LIPOPROTEIN"/>
    <property type="match status" value="1"/>
</dbReference>
<keyword evidence="1" id="KW-0732">Signal</keyword>
<feature type="signal peptide" evidence="1">
    <location>
        <begin position="1"/>
        <end position="23"/>
    </location>
</feature>
<evidence type="ECO:0008006" key="4">
    <source>
        <dbReference type="Google" id="ProtNLM"/>
    </source>
</evidence>
<accession>K4KN70</accession>
<feature type="chain" id="PRO_5003880001" description="Ig-like domain-containing protein" evidence="1">
    <location>
        <begin position="24"/>
        <end position="154"/>
    </location>
</feature>
<evidence type="ECO:0000256" key="1">
    <source>
        <dbReference type="SAM" id="SignalP"/>
    </source>
</evidence>
<dbReference type="KEGG" id="saga:M5M_11950"/>
<evidence type="ECO:0000313" key="2">
    <source>
        <dbReference type="EMBL" id="AFU99563.2"/>
    </source>
</evidence>
<dbReference type="HOGENOM" id="CLU_1703052_0_0_6"/>
<dbReference type="InterPro" id="IPR013783">
    <property type="entry name" value="Ig-like_fold"/>
</dbReference>
<reference evidence="2 3" key="1">
    <citation type="journal article" date="2013" name="Genome Announc.">
        <title>Complete genome sequence of Simiduia agarivorans SA1(T), a marine bacterium able to degrade a variety of polysaccharides.</title>
        <authorList>
            <person name="Lin S.Y."/>
            <person name="Shieh W.Y."/>
            <person name="Chen J.S."/>
            <person name="Tang S.L."/>
        </authorList>
    </citation>
    <scope>NUCLEOTIDE SEQUENCE [LARGE SCALE GENOMIC DNA]</scope>
    <source>
        <strain evidence="3">DSM 21679 / JCM 13881 / BCRC 17597 / SA1</strain>
    </source>
</reference>
<keyword evidence="3" id="KW-1185">Reference proteome</keyword>
<sequence length="154" mass="16477">MNYPPIKTALLVLLALLTGCFEAGPDSSNAPPRISTGGLLLVEGGSWVMLPVAAYDCDGEKLAYHWRQLGGPAINMADTDQPWLRIFAPEVEHKTLARFEVTVTDSSGLSTQAARCVLVLPTGDRAVNDQDQVPPAALEAEAACDLQLQADINF</sequence>
<evidence type="ECO:0000313" key="3">
    <source>
        <dbReference type="Proteomes" id="UP000000466"/>
    </source>
</evidence>
<gene>
    <name evidence="2" type="ordered locus">M5M_11950</name>
</gene>
<dbReference type="AlphaFoldDB" id="K4KN70"/>
<protein>
    <recommendedName>
        <fullName evidence="4">Ig-like domain-containing protein</fullName>
    </recommendedName>
</protein>
<name>K4KN70_SIMAS</name>
<proteinExistence type="predicted"/>
<dbReference type="OrthoDB" id="5700798at2"/>
<dbReference type="Gene3D" id="2.60.40.10">
    <property type="entry name" value="Immunoglobulins"/>
    <property type="match status" value="1"/>
</dbReference>
<dbReference type="Proteomes" id="UP000000466">
    <property type="component" value="Chromosome"/>
</dbReference>
<dbReference type="STRING" id="1117647.M5M_11950"/>
<organism evidence="2 3">
    <name type="scientific">Simiduia agarivorans (strain DSM 21679 / JCM 13881 / BCRC 17597 / SA1)</name>
    <dbReference type="NCBI Taxonomy" id="1117647"/>
    <lineage>
        <taxon>Bacteria</taxon>
        <taxon>Pseudomonadati</taxon>
        <taxon>Pseudomonadota</taxon>
        <taxon>Gammaproteobacteria</taxon>
        <taxon>Cellvibrionales</taxon>
        <taxon>Cellvibrionaceae</taxon>
        <taxon>Simiduia</taxon>
    </lineage>
</organism>